<keyword evidence="6 7" id="KW-0862">Zinc</keyword>
<proteinExistence type="inferred from homology"/>
<evidence type="ECO:0000256" key="6">
    <source>
        <dbReference type="ARBA" id="ARBA00022833"/>
    </source>
</evidence>
<dbReference type="GO" id="GO:0004222">
    <property type="term" value="F:metalloendopeptidase activity"/>
    <property type="evidence" value="ECO:0007669"/>
    <property type="project" value="InterPro"/>
</dbReference>
<dbReference type="InterPro" id="IPR002036">
    <property type="entry name" value="YbeY"/>
</dbReference>
<evidence type="ECO:0000313" key="8">
    <source>
        <dbReference type="EMBL" id="NGZ90763.1"/>
    </source>
</evidence>
<dbReference type="NCBIfam" id="TIGR00043">
    <property type="entry name" value="rRNA maturation RNase YbeY"/>
    <property type="match status" value="1"/>
</dbReference>
<evidence type="ECO:0000256" key="2">
    <source>
        <dbReference type="ARBA" id="ARBA00022722"/>
    </source>
</evidence>
<organism evidence="8 9">
    <name type="scientific">Psychroflexus maritimus</name>
    <dbReference type="NCBI Taxonomy" id="2714865"/>
    <lineage>
        <taxon>Bacteria</taxon>
        <taxon>Pseudomonadati</taxon>
        <taxon>Bacteroidota</taxon>
        <taxon>Flavobacteriia</taxon>
        <taxon>Flavobacteriales</taxon>
        <taxon>Flavobacteriaceae</taxon>
        <taxon>Psychroflexus</taxon>
    </lineage>
</organism>
<dbReference type="GO" id="GO:0006364">
    <property type="term" value="P:rRNA processing"/>
    <property type="evidence" value="ECO:0007669"/>
    <property type="project" value="UniProtKB-UniRule"/>
</dbReference>
<keyword evidence="3 7" id="KW-0479">Metal-binding</keyword>
<evidence type="ECO:0000256" key="4">
    <source>
        <dbReference type="ARBA" id="ARBA00022759"/>
    </source>
</evidence>
<keyword evidence="2 7" id="KW-0540">Nuclease</keyword>
<keyword evidence="4 7" id="KW-0255">Endonuclease</keyword>
<evidence type="ECO:0000256" key="1">
    <source>
        <dbReference type="ARBA" id="ARBA00010875"/>
    </source>
</evidence>
<dbReference type="GO" id="GO:0005737">
    <property type="term" value="C:cytoplasm"/>
    <property type="evidence" value="ECO:0007669"/>
    <property type="project" value="UniProtKB-SubCell"/>
</dbReference>
<dbReference type="Gene3D" id="3.40.390.30">
    <property type="entry name" value="Metalloproteases ('zincins'), catalytic domain"/>
    <property type="match status" value="1"/>
</dbReference>
<sequence>MSAQISFESTNDFSLQHPVVYKNWIEKVAVFHDKEIGDILYIFCDDSYLLEINQQYLNHNTYTDIITFDDSQANLLFAEIYISTQRVQENASHFSCDFEEELKRVMIHGILHCIGFKDSTEEEKATMRAEEERMMKLFHVEH</sequence>
<dbReference type="EC" id="3.1.-.-" evidence="7"/>
<keyword evidence="5 7" id="KW-0378">Hydrolase</keyword>
<feature type="binding site" evidence="7">
    <location>
        <position position="108"/>
    </location>
    <ligand>
        <name>Zn(2+)</name>
        <dbReference type="ChEBI" id="CHEBI:29105"/>
        <note>catalytic</note>
    </ligand>
</feature>
<keyword evidence="9" id="KW-1185">Reference proteome</keyword>
<keyword evidence="7" id="KW-0963">Cytoplasm</keyword>
<dbReference type="Proteomes" id="UP000643701">
    <property type="component" value="Unassembled WGS sequence"/>
</dbReference>
<comment type="caution">
    <text evidence="8">The sequence shown here is derived from an EMBL/GenBank/DDBJ whole genome shotgun (WGS) entry which is preliminary data.</text>
</comment>
<evidence type="ECO:0000256" key="7">
    <source>
        <dbReference type="HAMAP-Rule" id="MF_00009"/>
    </source>
</evidence>
<feature type="binding site" evidence="7">
    <location>
        <position position="112"/>
    </location>
    <ligand>
        <name>Zn(2+)</name>
        <dbReference type="ChEBI" id="CHEBI:29105"/>
        <note>catalytic</note>
    </ligand>
</feature>
<dbReference type="SUPFAM" id="SSF55486">
    <property type="entry name" value="Metalloproteases ('zincins'), catalytic domain"/>
    <property type="match status" value="1"/>
</dbReference>
<comment type="function">
    <text evidence="7">Single strand-specific metallo-endoribonuclease involved in late-stage 70S ribosome quality control and in maturation of the 3' terminus of the 16S rRNA.</text>
</comment>
<dbReference type="RefSeq" id="WP_166400996.1">
    <property type="nucleotide sequence ID" value="NZ_JAANAS010000105.1"/>
</dbReference>
<keyword evidence="7" id="KW-0698">rRNA processing</keyword>
<dbReference type="EMBL" id="JAANAS010000105">
    <property type="protein sequence ID" value="NGZ90763.1"/>
    <property type="molecule type" value="Genomic_DNA"/>
</dbReference>
<reference evidence="8" key="1">
    <citation type="submission" date="2020-03" db="EMBL/GenBank/DDBJ databases">
        <title>Psychroflexus Maritimus sp. nov., isolate from marine sediment.</title>
        <authorList>
            <person name="Zhong Y.-L."/>
        </authorList>
    </citation>
    <scope>NUCLEOTIDE SEQUENCE</scope>
    <source>
        <strain evidence="8">C1</strain>
    </source>
</reference>
<comment type="subcellular location">
    <subcellularLocation>
        <location evidence="7">Cytoplasm</location>
    </subcellularLocation>
</comment>
<protein>
    <recommendedName>
        <fullName evidence="7">Endoribonuclease YbeY</fullName>
        <ecNumber evidence="7">3.1.-.-</ecNumber>
    </recommendedName>
</protein>
<evidence type="ECO:0000313" key="9">
    <source>
        <dbReference type="Proteomes" id="UP000643701"/>
    </source>
</evidence>
<gene>
    <name evidence="7 8" type="primary">ybeY</name>
    <name evidence="8" type="ORF">G7034_10935</name>
</gene>
<dbReference type="GO" id="GO:0004521">
    <property type="term" value="F:RNA endonuclease activity"/>
    <property type="evidence" value="ECO:0007669"/>
    <property type="project" value="UniProtKB-UniRule"/>
</dbReference>
<comment type="cofactor">
    <cofactor evidence="7">
        <name>Zn(2+)</name>
        <dbReference type="ChEBI" id="CHEBI:29105"/>
    </cofactor>
    <text evidence="7">Binds 1 zinc ion.</text>
</comment>
<dbReference type="InterPro" id="IPR023091">
    <property type="entry name" value="MetalPrtase_cat_dom_sf_prd"/>
</dbReference>
<feature type="binding site" evidence="7">
    <location>
        <position position="118"/>
    </location>
    <ligand>
        <name>Zn(2+)</name>
        <dbReference type="ChEBI" id="CHEBI:29105"/>
        <note>catalytic</note>
    </ligand>
</feature>
<dbReference type="HAMAP" id="MF_00009">
    <property type="entry name" value="Endoribonucl_YbeY"/>
    <property type="match status" value="1"/>
</dbReference>
<evidence type="ECO:0000256" key="5">
    <source>
        <dbReference type="ARBA" id="ARBA00022801"/>
    </source>
</evidence>
<evidence type="ECO:0000256" key="3">
    <source>
        <dbReference type="ARBA" id="ARBA00022723"/>
    </source>
</evidence>
<dbReference type="AlphaFoldDB" id="A0A967AGE2"/>
<dbReference type="PANTHER" id="PTHR46986">
    <property type="entry name" value="ENDORIBONUCLEASE YBEY, CHLOROPLASTIC"/>
    <property type="match status" value="1"/>
</dbReference>
<keyword evidence="7" id="KW-0690">Ribosome biogenesis</keyword>
<accession>A0A967AGE2</accession>
<dbReference type="Pfam" id="PF02130">
    <property type="entry name" value="YbeY"/>
    <property type="match status" value="1"/>
</dbReference>
<comment type="similarity">
    <text evidence="1 7">Belongs to the endoribonuclease YbeY family.</text>
</comment>
<name>A0A967AGE2_9FLAO</name>
<dbReference type="GO" id="GO:0008270">
    <property type="term" value="F:zinc ion binding"/>
    <property type="evidence" value="ECO:0007669"/>
    <property type="project" value="UniProtKB-UniRule"/>
</dbReference>
<dbReference type="PANTHER" id="PTHR46986:SF1">
    <property type="entry name" value="ENDORIBONUCLEASE YBEY, CHLOROPLASTIC"/>
    <property type="match status" value="1"/>
</dbReference>